<dbReference type="EMBL" id="JAZAVK010000095">
    <property type="protein sequence ID" value="KAK7423859.1"/>
    <property type="molecule type" value="Genomic_DNA"/>
</dbReference>
<evidence type="ECO:0000313" key="2">
    <source>
        <dbReference type="Proteomes" id="UP001498421"/>
    </source>
</evidence>
<keyword evidence="2" id="KW-1185">Reference proteome</keyword>
<dbReference type="Proteomes" id="UP001498421">
    <property type="component" value="Unassembled WGS sequence"/>
</dbReference>
<sequence>MIEFGRETFDKRKSLQRQEHCNMLAVADQLDRRARGQVNRIAQSHATGFPGLVDDDLLATFDWAATADVDF</sequence>
<gene>
    <name evidence="1" type="ORF">QQZ08_008903</name>
</gene>
<evidence type="ECO:0000313" key="1">
    <source>
        <dbReference type="EMBL" id="KAK7423859.1"/>
    </source>
</evidence>
<proteinExistence type="predicted"/>
<organism evidence="1 2">
    <name type="scientific">Neonectria magnoliae</name>
    <dbReference type="NCBI Taxonomy" id="2732573"/>
    <lineage>
        <taxon>Eukaryota</taxon>
        <taxon>Fungi</taxon>
        <taxon>Dikarya</taxon>
        <taxon>Ascomycota</taxon>
        <taxon>Pezizomycotina</taxon>
        <taxon>Sordariomycetes</taxon>
        <taxon>Hypocreomycetidae</taxon>
        <taxon>Hypocreales</taxon>
        <taxon>Nectriaceae</taxon>
        <taxon>Neonectria</taxon>
    </lineage>
</organism>
<reference evidence="1 2" key="1">
    <citation type="journal article" date="2025" name="Microbiol. Resour. Announc.">
        <title>Draft genome sequences for Neonectria magnoliae and Neonectria punicea, canker pathogens of Liriodendron tulipifera and Acer saccharum in West Virginia.</title>
        <authorList>
            <person name="Petronek H.M."/>
            <person name="Kasson M.T."/>
            <person name="Metheny A.M."/>
            <person name="Stauder C.M."/>
            <person name="Lovett B."/>
            <person name="Lynch S.C."/>
            <person name="Garnas J.R."/>
            <person name="Kasson L.R."/>
            <person name="Stajich J.E."/>
        </authorList>
    </citation>
    <scope>NUCLEOTIDE SEQUENCE [LARGE SCALE GENOMIC DNA]</scope>
    <source>
        <strain evidence="1 2">NRRL 64651</strain>
    </source>
</reference>
<name>A0ABR1HSR2_9HYPO</name>
<comment type="caution">
    <text evidence="1">The sequence shown here is derived from an EMBL/GenBank/DDBJ whole genome shotgun (WGS) entry which is preliminary data.</text>
</comment>
<accession>A0ABR1HSR2</accession>
<protein>
    <submittedName>
        <fullName evidence="1">Uncharacterized protein</fullName>
    </submittedName>
</protein>